<protein>
    <recommendedName>
        <fullName evidence="4">Aminopeptidase</fullName>
    </recommendedName>
</protein>
<dbReference type="AlphaFoldDB" id="A0AAD6LU04"/>
<dbReference type="PANTHER" id="PTHR33645:SF11">
    <property type="entry name" value="AMINOPEPTIDASE (DUF3754)"/>
    <property type="match status" value="1"/>
</dbReference>
<feature type="transmembrane region" description="Helical" evidence="1">
    <location>
        <begin position="854"/>
        <end position="887"/>
    </location>
</feature>
<dbReference type="PANTHER" id="PTHR33645">
    <property type="entry name" value="AMINOPEPTIDASE (DUF3754)"/>
    <property type="match status" value="1"/>
</dbReference>
<name>A0AAD6LU04_9ROSI</name>
<dbReference type="EMBL" id="JAQIZT010000014">
    <property type="protein sequence ID" value="KAJ6973156.1"/>
    <property type="molecule type" value="Genomic_DNA"/>
</dbReference>
<feature type="transmembrane region" description="Helical" evidence="1">
    <location>
        <begin position="827"/>
        <end position="847"/>
    </location>
</feature>
<accession>A0AAD6LU04</accession>
<keyword evidence="1" id="KW-1133">Transmembrane helix</keyword>
<reference evidence="2" key="1">
    <citation type="journal article" date="2023" name="Mol. Ecol. Resour.">
        <title>Chromosome-level genome assembly of a triploid poplar Populus alba 'Berolinensis'.</title>
        <authorList>
            <person name="Chen S."/>
            <person name="Yu Y."/>
            <person name="Wang X."/>
            <person name="Wang S."/>
            <person name="Zhang T."/>
            <person name="Zhou Y."/>
            <person name="He R."/>
            <person name="Meng N."/>
            <person name="Wang Y."/>
            <person name="Liu W."/>
            <person name="Liu Z."/>
            <person name="Liu J."/>
            <person name="Guo Q."/>
            <person name="Huang H."/>
            <person name="Sederoff R.R."/>
            <person name="Wang G."/>
            <person name="Qu G."/>
            <person name="Chen S."/>
        </authorList>
    </citation>
    <scope>NUCLEOTIDE SEQUENCE</scope>
    <source>
        <strain evidence="2">SC-2020</strain>
    </source>
</reference>
<gene>
    <name evidence="2" type="ORF">NC653_033478</name>
</gene>
<keyword evidence="3" id="KW-1185">Reference proteome</keyword>
<dbReference type="Pfam" id="PF12576">
    <property type="entry name" value="DUF3754"/>
    <property type="match status" value="2"/>
</dbReference>
<evidence type="ECO:0000256" key="1">
    <source>
        <dbReference type="SAM" id="Phobius"/>
    </source>
</evidence>
<evidence type="ECO:0000313" key="2">
    <source>
        <dbReference type="EMBL" id="KAJ6973156.1"/>
    </source>
</evidence>
<evidence type="ECO:0000313" key="3">
    <source>
        <dbReference type="Proteomes" id="UP001164929"/>
    </source>
</evidence>
<sequence>MERKKKEVIELERESVIPILKPRLIMTLANLIEHGTDRAEFVKLCKRVEYTIRAWYLLQFEDLMQLYSLFDPVSGAKKLEQQKLSPTEIDVLEQNFLTYLFQVMDKSNFKITSDDEIEVALSGQYLLNLPIKVDESKLDKKLLKTYFADHPHENLPDFSDKYIIFRRGIGIDKTTDYFVLEKVDMLIGRLWGSLLRVTRLDKIFARKSRGHHKKDLKKNDDLNSKEDQDDLFVERIRLEKMDLSVKNLLRKTTIQEPTFDRIIVVYRKAAPKSKTERGIYVKHFKNIPMADLEIVLPEKKNPGLTPMDWVKFLVSAVVGLVAVSGSVEMPKADLWVIFAILSTVVGYCAKTYFTFQQNMASYQNLITQSMYDKQLDSGKGTLLHLCDDVIQQEVKEVIISFFILMEQGKATRQDLDLRCEQLIKEEFGESCNFDVDDAVEKLEKLGIVARDSLGRYFCVSLRRANEIIGTTTEELVLKAQQVVSCAFKHRWSELGCPLLLDCFPRNFELRFPFSSMQVRDANPRTPLGREGMGCHWLPGAHWRFSSVNICKCRMHATSQIPRKKKKKDIIHLEKESVIPILKHKLIAALAKRISIERSRSDVDEFLKLCQRVEYTIRAWYLLQFEDLMRLYSFFEPIHGAKKLDQQNLTPEEIDVFEQNFLASLFQVMEKSNFKIATDEEIEVALSAQYRLNLPIVVNENKLDKRLFTSYFAEHPQDDLPCFADKRNAHITEVPKSIEISTDNSDEGLYVERIRIEKIKLRSISNLLGKVTIQEPTFDRIIVVYRRASAKKERARNIYVKHFKSIPMADMEIVLPEKKNPGLTPVDWVKFIVSAVIGLITVIGSLSNPKADIRVILAILTSVVGYCVKTYFTLSVFFFIILVFLVVIENRFQNNLVSYQSLITQSVYDKQLDSGRGTLLHLCDDVIQQEELDQRCEELITEEFNEKCNFDVDDALQKLQKLGIVAKDPAGKYACTDLKHANEIIGTTTEELVLKANQGDSSFGR</sequence>
<dbReference type="InterPro" id="IPR022227">
    <property type="entry name" value="DUF3754"/>
</dbReference>
<evidence type="ECO:0008006" key="4">
    <source>
        <dbReference type="Google" id="ProtNLM"/>
    </source>
</evidence>
<proteinExistence type="predicted"/>
<keyword evidence="1" id="KW-0472">Membrane</keyword>
<comment type="caution">
    <text evidence="2">The sequence shown here is derived from an EMBL/GenBank/DDBJ whole genome shotgun (WGS) entry which is preliminary data.</text>
</comment>
<keyword evidence="1" id="KW-0812">Transmembrane</keyword>
<organism evidence="2 3">
    <name type="scientific">Populus alba x Populus x berolinensis</name>
    <dbReference type="NCBI Taxonomy" id="444605"/>
    <lineage>
        <taxon>Eukaryota</taxon>
        <taxon>Viridiplantae</taxon>
        <taxon>Streptophyta</taxon>
        <taxon>Embryophyta</taxon>
        <taxon>Tracheophyta</taxon>
        <taxon>Spermatophyta</taxon>
        <taxon>Magnoliopsida</taxon>
        <taxon>eudicotyledons</taxon>
        <taxon>Gunneridae</taxon>
        <taxon>Pentapetalae</taxon>
        <taxon>rosids</taxon>
        <taxon>fabids</taxon>
        <taxon>Malpighiales</taxon>
        <taxon>Salicaceae</taxon>
        <taxon>Saliceae</taxon>
        <taxon>Populus</taxon>
    </lineage>
</organism>
<dbReference type="Proteomes" id="UP001164929">
    <property type="component" value="Chromosome 14"/>
</dbReference>